<accession>V9WAF5</accession>
<dbReference type="Proteomes" id="UP000029431">
    <property type="component" value="Chromosome"/>
</dbReference>
<dbReference type="EMBL" id="CP003355">
    <property type="protein sequence ID" value="AHD06839.1"/>
    <property type="molecule type" value="Genomic_DNA"/>
</dbReference>
<dbReference type="AlphaFoldDB" id="V9WAF5"/>
<proteinExistence type="predicted"/>
<organism evidence="1 2">
    <name type="scientific">Paenibacillus larvae subsp. larvae DSM 25430</name>
    <dbReference type="NCBI Taxonomy" id="697284"/>
    <lineage>
        <taxon>Bacteria</taxon>
        <taxon>Bacillati</taxon>
        <taxon>Bacillota</taxon>
        <taxon>Bacilli</taxon>
        <taxon>Bacillales</taxon>
        <taxon>Paenibacillaceae</taxon>
        <taxon>Paenibacillus</taxon>
    </lineage>
</organism>
<dbReference type="HOGENOM" id="CLU_3409803_0_0_9"/>
<evidence type="ECO:0000313" key="1">
    <source>
        <dbReference type="EMBL" id="AHD06839.1"/>
    </source>
</evidence>
<reference evidence="1 2" key="1">
    <citation type="journal article" date="2014" name="PLoS ONE">
        <title>How to Kill the Honey Bee Larva: Genomic Potential and Virulence Mechanisms of Paenibacillus larvae.</title>
        <authorList>
            <person name="Djukic M."/>
            <person name="Brzuszkiewicz E."/>
            <person name="Funfhaus A."/>
            <person name="Voss J."/>
            <person name="Gollnow K."/>
            <person name="Poppinga L."/>
            <person name="Liesegang H."/>
            <person name="Garcia-Gonzalez E."/>
            <person name="Genersch E."/>
            <person name="Daniel R."/>
        </authorList>
    </citation>
    <scope>NUCLEOTIDE SEQUENCE [LARGE SCALE GENOMIC DNA]</scope>
    <source>
        <strain evidence="1 2">DSM 25430</strain>
    </source>
</reference>
<protein>
    <submittedName>
        <fullName evidence="1">Uncharacterized protein</fullName>
    </submittedName>
</protein>
<name>V9WAF5_9BACL</name>
<sequence length="29" mass="3545">MNMTQVLIGLLFILVCIYFMWQMSKKHKK</sequence>
<evidence type="ECO:0000313" key="2">
    <source>
        <dbReference type="Proteomes" id="UP000029431"/>
    </source>
</evidence>
<keyword evidence="2" id="KW-1185">Reference proteome</keyword>
<gene>
    <name evidence="1" type="ORF">ERIC2_c30640</name>
</gene>
<dbReference type="KEGG" id="plv:ERIC2_c30640"/>